<evidence type="ECO:0000256" key="7">
    <source>
        <dbReference type="SAM" id="Phobius"/>
    </source>
</evidence>
<evidence type="ECO:0000256" key="5">
    <source>
        <dbReference type="ARBA" id="ARBA00022989"/>
    </source>
</evidence>
<keyword evidence="2" id="KW-0813">Transport</keyword>
<accession>A0A151AG93</accession>
<dbReference type="Proteomes" id="UP000075321">
    <property type="component" value="Unassembled WGS sequence"/>
</dbReference>
<name>A0A151AG93_9EURY</name>
<dbReference type="AlphaFoldDB" id="A0A151AG93"/>
<evidence type="ECO:0000313" key="9">
    <source>
        <dbReference type="Proteomes" id="UP000075321"/>
    </source>
</evidence>
<comment type="caution">
    <text evidence="8">The sequence shown here is derived from an EMBL/GenBank/DDBJ whole genome shotgun (WGS) entry which is preliminary data.</text>
</comment>
<protein>
    <submittedName>
        <fullName evidence="8">AmiS/UreI family transporter</fullName>
    </submittedName>
</protein>
<keyword evidence="3" id="KW-1003">Cell membrane</keyword>
<gene>
    <name evidence="8" type="ORF">HAPAU_15150</name>
</gene>
<dbReference type="InterPro" id="IPR038523">
    <property type="entry name" value="AmiSUreI_transpt_sf"/>
</dbReference>
<dbReference type="RefSeq" id="WP_245634047.1">
    <property type="nucleotide sequence ID" value="NZ_LTAZ01000004.1"/>
</dbReference>
<proteinExistence type="predicted"/>
<dbReference type="InterPro" id="IPR003211">
    <property type="entry name" value="AmiSUreI_transpt"/>
</dbReference>
<dbReference type="GO" id="GO:0005886">
    <property type="term" value="C:plasma membrane"/>
    <property type="evidence" value="ECO:0007669"/>
    <property type="project" value="UniProtKB-SubCell"/>
</dbReference>
<evidence type="ECO:0000313" key="8">
    <source>
        <dbReference type="EMBL" id="KYH26417.1"/>
    </source>
</evidence>
<reference evidence="8 9" key="1">
    <citation type="submission" date="2016-02" db="EMBL/GenBank/DDBJ databases">
        <title>Genome sequence of Halalkalicoccus paucihalophilus DSM 24557.</title>
        <authorList>
            <person name="Poehlein A."/>
            <person name="Daniel R."/>
        </authorList>
    </citation>
    <scope>NUCLEOTIDE SEQUENCE [LARGE SCALE GENOMIC DNA]</scope>
    <source>
        <strain evidence="8 9">DSM 24557</strain>
    </source>
</reference>
<keyword evidence="4 7" id="KW-0812">Transmembrane</keyword>
<dbReference type="Gene3D" id="1.25.40.600">
    <property type="match status" value="1"/>
</dbReference>
<keyword evidence="9" id="KW-1185">Reference proteome</keyword>
<evidence type="ECO:0000256" key="1">
    <source>
        <dbReference type="ARBA" id="ARBA00004651"/>
    </source>
</evidence>
<dbReference type="Pfam" id="PF02293">
    <property type="entry name" value="AmiS_UreI"/>
    <property type="match status" value="1"/>
</dbReference>
<keyword evidence="6 7" id="KW-0472">Membrane</keyword>
<feature type="transmembrane region" description="Helical" evidence="7">
    <location>
        <begin position="65"/>
        <end position="85"/>
    </location>
</feature>
<feature type="transmembrane region" description="Helical" evidence="7">
    <location>
        <begin position="33"/>
        <end position="53"/>
    </location>
</feature>
<sequence>MPYGILGMGLLFVGAVLIINGIWLLGRATGDDVAILNFFVGALTFLIAMWWAFGELWAFGEYRTADAFNAAGTLLFSFTYLWVGANAIRGIDDQRSFGWYCAFVAAVAAPTGYIVLLNGDLGLAGLWWIWAVLWAAFFVLLGLERNEYTTPIGWYTAIVGIVTAGAGFVMAGGWWPWA</sequence>
<keyword evidence="5 7" id="KW-1133">Transmembrane helix</keyword>
<feature type="transmembrane region" description="Helical" evidence="7">
    <location>
        <begin position="6"/>
        <end position="26"/>
    </location>
</feature>
<evidence type="ECO:0000256" key="3">
    <source>
        <dbReference type="ARBA" id="ARBA00022475"/>
    </source>
</evidence>
<evidence type="ECO:0000256" key="4">
    <source>
        <dbReference type="ARBA" id="ARBA00022692"/>
    </source>
</evidence>
<evidence type="ECO:0000256" key="2">
    <source>
        <dbReference type="ARBA" id="ARBA00022448"/>
    </source>
</evidence>
<evidence type="ECO:0000256" key="6">
    <source>
        <dbReference type="ARBA" id="ARBA00023136"/>
    </source>
</evidence>
<organism evidence="8 9">
    <name type="scientific">Halalkalicoccus paucihalophilus</name>
    <dbReference type="NCBI Taxonomy" id="1008153"/>
    <lineage>
        <taxon>Archaea</taxon>
        <taxon>Methanobacteriati</taxon>
        <taxon>Methanobacteriota</taxon>
        <taxon>Stenosarchaea group</taxon>
        <taxon>Halobacteria</taxon>
        <taxon>Halobacteriales</taxon>
        <taxon>Halococcaceae</taxon>
        <taxon>Halalkalicoccus</taxon>
    </lineage>
</organism>
<dbReference type="EMBL" id="LTAZ01000004">
    <property type="protein sequence ID" value="KYH26417.1"/>
    <property type="molecule type" value="Genomic_DNA"/>
</dbReference>
<dbReference type="PATRIC" id="fig|1008153.3.peg.1531"/>
<feature type="transmembrane region" description="Helical" evidence="7">
    <location>
        <begin position="97"/>
        <end position="116"/>
    </location>
</feature>
<comment type="subcellular location">
    <subcellularLocation>
        <location evidence="1">Cell membrane</location>
        <topology evidence="1">Multi-pass membrane protein</topology>
    </subcellularLocation>
</comment>
<feature type="transmembrane region" description="Helical" evidence="7">
    <location>
        <begin position="122"/>
        <end position="143"/>
    </location>
</feature>
<feature type="transmembrane region" description="Helical" evidence="7">
    <location>
        <begin position="155"/>
        <end position="177"/>
    </location>
</feature>